<comment type="similarity">
    <text evidence="1 2">Belongs to the UPF0178 family.</text>
</comment>
<keyword evidence="4" id="KW-1185">Reference proteome</keyword>
<protein>
    <recommendedName>
        <fullName evidence="2">UPF0178 protein OFY17_07880</fullName>
    </recommendedName>
</protein>
<dbReference type="HAMAP" id="MF_00489">
    <property type="entry name" value="UPF0178"/>
    <property type="match status" value="1"/>
</dbReference>
<name>A0ABT2YSE9_9GAMM</name>
<dbReference type="Pfam" id="PF02639">
    <property type="entry name" value="DUF188"/>
    <property type="match status" value="1"/>
</dbReference>
<evidence type="ECO:0000313" key="4">
    <source>
        <dbReference type="Proteomes" id="UP001209713"/>
    </source>
</evidence>
<evidence type="ECO:0000256" key="2">
    <source>
        <dbReference type="HAMAP-Rule" id="MF_00489"/>
    </source>
</evidence>
<evidence type="ECO:0000256" key="1">
    <source>
        <dbReference type="ARBA" id="ARBA00008522"/>
    </source>
</evidence>
<sequence>MKLWVDADACPNVIKQILFRVAERIEKKCILVANQAISIPASKWIERRVVSSGFDEADNYIVENLTPGDFVITADIPLASDAITKGALAINPRGELYTQENIKQRLAMRDFMEQMRASGVQTEGPTSFSQQDRMSFANTLDRLLAKHIT</sequence>
<dbReference type="Proteomes" id="UP001209713">
    <property type="component" value="Unassembled WGS sequence"/>
</dbReference>
<dbReference type="PANTHER" id="PTHR35146">
    <property type="entry name" value="UPF0178 PROTEIN YAII"/>
    <property type="match status" value="1"/>
</dbReference>
<gene>
    <name evidence="3" type="ORF">OFY17_07880</name>
</gene>
<dbReference type="CDD" id="cd18720">
    <property type="entry name" value="PIN_YqxD-like"/>
    <property type="match status" value="1"/>
</dbReference>
<organism evidence="3 4">
    <name type="scientific">Marinomonas sargassi</name>
    <dbReference type="NCBI Taxonomy" id="2984494"/>
    <lineage>
        <taxon>Bacteria</taxon>
        <taxon>Pseudomonadati</taxon>
        <taxon>Pseudomonadota</taxon>
        <taxon>Gammaproteobacteria</taxon>
        <taxon>Oceanospirillales</taxon>
        <taxon>Oceanospirillaceae</taxon>
        <taxon>Marinomonas</taxon>
    </lineage>
</organism>
<proteinExistence type="inferred from homology"/>
<dbReference type="RefSeq" id="WP_263530183.1">
    <property type="nucleotide sequence ID" value="NZ_JAOVZB010000003.1"/>
</dbReference>
<evidence type="ECO:0000313" key="3">
    <source>
        <dbReference type="EMBL" id="MCV2402802.1"/>
    </source>
</evidence>
<dbReference type="EMBL" id="JAOVZB010000003">
    <property type="protein sequence ID" value="MCV2402802.1"/>
    <property type="molecule type" value="Genomic_DNA"/>
</dbReference>
<dbReference type="InterPro" id="IPR003791">
    <property type="entry name" value="UPF0178"/>
</dbReference>
<reference evidence="3 4" key="1">
    <citation type="submission" date="2022-10" db="EMBL/GenBank/DDBJ databases">
        <title>Marinomonas transparenta sp. nov. and Marinomonas sargassi sp. nov., isolated from marine alga (Sargassum natans (L.) Gaillon).</title>
        <authorList>
            <person name="Wang Y."/>
        </authorList>
    </citation>
    <scope>NUCLEOTIDE SEQUENCE [LARGE SCALE GENOMIC DNA]</scope>
    <source>
        <strain evidence="3 4">C2222</strain>
    </source>
</reference>
<accession>A0ABT2YSE9</accession>
<dbReference type="PANTHER" id="PTHR35146:SF1">
    <property type="entry name" value="UPF0178 PROTEIN YAII"/>
    <property type="match status" value="1"/>
</dbReference>
<dbReference type="NCBIfam" id="NF001095">
    <property type="entry name" value="PRK00124.1"/>
    <property type="match status" value="1"/>
</dbReference>
<comment type="caution">
    <text evidence="3">The sequence shown here is derived from an EMBL/GenBank/DDBJ whole genome shotgun (WGS) entry which is preliminary data.</text>
</comment>